<dbReference type="Proteomes" id="UP000516437">
    <property type="component" value="Chromosome 5"/>
</dbReference>
<comment type="subcellular location">
    <subcellularLocation>
        <location evidence="1">Nucleus</location>
    </subcellularLocation>
</comment>
<keyword evidence="9" id="KW-1185">Reference proteome</keyword>
<accession>A0A6A1VKE2</accession>
<dbReference type="GO" id="GO:0000978">
    <property type="term" value="F:RNA polymerase II cis-regulatory region sequence-specific DNA binding"/>
    <property type="evidence" value="ECO:0007669"/>
    <property type="project" value="TreeGrafter"/>
</dbReference>
<name>A0A6A1VKE2_9ROSI</name>
<dbReference type="CDD" id="cd11393">
    <property type="entry name" value="bHLH_AtbHLH_like"/>
    <property type="match status" value="1"/>
</dbReference>
<dbReference type="AlphaFoldDB" id="A0A6A1VKE2"/>
<dbReference type="PROSITE" id="PS50888">
    <property type="entry name" value="BHLH"/>
    <property type="match status" value="1"/>
</dbReference>
<keyword evidence="6" id="KW-1133">Transmembrane helix</keyword>
<keyword evidence="6" id="KW-0472">Membrane</keyword>
<dbReference type="SUPFAM" id="SSF47459">
    <property type="entry name" value="HLH, helix-loop-helix DNA-binding domain"/>
    <property type="match status" value="1"/>
</dbReference>
<keyword evidence="4" id="KW-0804">Transcription</keyword>
<dbReference type="PANTHER" id="PTHR16223">
    <property type="entry name" value="TRANSCRIPTION FACTOR BHLH83-RELATED"/>
    <property type="match status" value="1"/>
</dbReference>
<evidence type="ECO:0000313" key="9">
    <source>
        <dbReference type="Proteomes" id="UP000516437"/>
    </source>
</evidence>
<organism evidence="8 9">
    <name type="scientific">Morella rubra</name>
    <name type="common">Chinese bayberry</name>
    <dbReference type="NCBI Taxonomy" id="262757"/>
    <lineage>
        <taxon>Eukaryota</taxon>
        <taxon>Viridiplantae</taxon>
        <taxon>Streptophyta</taxon>
        <taxon>Embryophyta</taxon>
        <taxon>Tracheophyta</taxon>
        <taxon>Spermatophyta</taxon>
        <taxon>Magnoliopsida</taxon>
        <taxon>eudicotyledons</taxon>
        <taxon>Gunneridae</taxon>
        <taxon>Pentapetalae</taxon>
        <taxon>rosids</taxon>
        <taxon>fabids</taxon>
        <taxon>Fagales</taxon>
        <taxon>Myricaceae</taxon>
        <taxon>Morella</taxon>
    </lineage>
</organism>
<dbReference type="GO" id="GO:0005634">
    <property type="term" value="C:nucleus"/>
    <property type="evidence" value="ECO:0007669"/>
    <property type="project" value="UniProtKB-SubCell"/>
</dbReference>
<proteinExistence type="predicted"/>
<evidence type="ECO:0000256" key="6">
    <source>
        <dbReference type="SAM" id="Phobius"/>
    </source>
</evidence>
<evidence type="ECO:0000256" key="3">
    <source>
        <dbReference type="ARBA" id="ARBA00023125"/>
    </source>
</evidence>
<keyword evidence="6" id="KW-0812">Transmembrane</keyword>
<evidence type="ECO:0000313" key="8">
    <source>
        <dbReference type="EMBL" id="KAB1213214.1"/>
    </source>
</evidence>
<keyword evidence="2" id="KW-0805">Transcription regulation</keyword>
<dbReference type="GO" id="GO:0046983">
    <property type="term" value="F:protein dimerization activity"/>
    <property type="evidence" value="ECO:0007669"/>
    <property type="project" value="InterPro"/>
</dbReference>
<evidence type="ECO:0000256" key="2">
    <source>
        <dbReference type="ARBA" id="ARBA00023015"/>
    </source>
</evidence>
<dbReference type="SMART" id="SM00353">
    <property type="entry name" value="HLH"/>
    <property type="match status" value="1"/>
</dbReference>
<dbReference type="PANTHER" id="PTHR16223:SF249">
    <property type="entry name" value="TRANSCRIPTION FACTOR BHLH154"/>
    <property type="match status" value="1"/>
</dbReference>
<dbReference type="GO" id="GO:0000981">
    <property type="term" value="F:DNA-binding transcription factor activity, RNA polymerase II-specific"/>
    <property type="evidence" value="ECO:0007669"/>
    <property type="project" value="TreeGrafter"/>
</dbReference>
<feature type="domain" description="BHLH" evidence="7">
    <location>
        <begin position="80"/>
        <end position="129"/>
    </location>
</feature>
<dbReference type="InterPro" id="IPR045239">
    <property type="entry name" value="bHLH95_bHLH"/>
</dbReference>
<evidence type="ECO:0000256" key="5">
    <source>
        <dbReference type="ARBA" id="ARBA00023242"/>
    </source>
</evidence>
<protein>
    <recommendedName>
        <fullName evidence="7">BHLH domain-containing protein</fullName>
    </recommendedName>
</protein>
<sequence length="213" mass="23675">MTEHKRSPCSVEQSSLSSLASKRHKADLSAKVSSATSPFFFFYLTPILVLLEYGFLVDDKHSLRLRSLKELVQFFLPSLSLGSDPVGSSLERKEKLSERIVALQQLVSPYGKTDTASVLLEAMEYIQFLHEQVKVLSAPYLQSTSSKMQDWIALRISGPQFFSMELGPYSLRSRGLCLVPVSCTAGIARSNGADIWAPIKTTSPKFEAVSHFH</sequence>
<dbReference type="OrthoDB" id="785070at2759"/>
<comment type="caution">
    <text evidence="8">The sequence shown here is derived from an EMBL/GenBank/DDBJ whole genome shotgun (WGS) entry which is preliminary data.</text>
</comment>
<dbReference type="InterPro" id="IPR045843">
    <property type="entry name" value="IND-like"/>
</dbReference>
<evidence type="ECO:0000256" key="4">
    <source>
        <dbReference type="ARBA" id="ARBA00023163"/>
    </source>
</evidence>
<evidence type="ECO:0000256" key="1">
    <source>
        <dbReference type="ARBA" id="ARBA00004123"/>
    </source>
</evidence>
<dbReference type="FunFam" id="4.10.280.10:FF:000075">
    <property type="entry name" value="Transcription factor bHLH113 family"/>
    <property type="match status" value="1"/>
</dbReference>
<keyword evidence="3" id="KW-0238">DNA-binding</keyword>
<dbReference type="Gene3D" id="4.10.280.10">
    <property type="entry name" value="Helix-loop-helix DNA-binding domain"/>
    <property type="match status" value="1"/>
</dbReference>
<gene>
    <name evidence="8" type="ORF">CJ030_MR5G022391</name>
</gene>
<feature type="transmembrane region" description="Helical" evidence="6">
    <location>
        <begin position="39"/>
        <end position="57"/>
    </location>
</feature>
<reference evidence="8 9" key="1">
    <citation type="journal article" date="2019" name="Plant Biotechnol. J.">
        <title>The red bayberry genome and genetic basis of sex determination.</title>
        <authorList>
            <person name="Jia H.M."/>
            <person name="Jia H.J."/>
            <person name="Cai Q.L."/>
            <person name="Wang Y."/>
            <person name="Zhao H.B."/>
            <person name="Yang W.F."/>
            <person name="Wang G.Y."/>
            <person name="Li Y.H."/>
            <person name="Zhan D.L."/>
            <person name="Shen Y.T."/>
            <person name="Niu Q.F."/>
            <person name="Chang L."/>
            <person name="Qiu J."/>
            <person name="Zhao L."/>
            <person name="Xie H.B."/>
            <person name="Fu W.Y."/>
            <person name="Jin J."/>
            <person name="Li X.W."/>
            <person name="Jiao Y."/>
            <person name="Zhou C.C."/>
            <person name="Tu T."/>
            <person name="Chai C.Y."/>
            <person name="Gao J.L."/>
            <person name="Fan L.J."/>
            <person name="van de Weg E."/>
            <person name="Wang J.Y."/>
            <person name="Gao Z.S."/>
        </authorList>
    </citation>
    <scope>NUCLEOTIDE SEQUENCE [LARGE SCALE GENOMIC DNA]</scope>
    <source>
        <tissue evidence="8">Leaves</tissue>
    </source>
</reference>
<dbReference type="InterPro" id="IPR011598">
    <property type="entry name" value="bHLH_dom"/>
</dbReference>
<dbReference type="EMBL" id="RXIC02000023">
    <property type="protein sequence ID" value="KAB1213214.1"/>
    <property type="molecule type" value="Genomic_DNA"/>
</dbReference>
<evidence type="ECO:0000259" key="7">
    <source>
        <dbReference type="PROSITE" id="PS50888"/>
    </source>
</evidence>
<dbReference type="InterPro" id="IPR036638">
    <property type="entry name" value="HLH_DNA-bd_sf"/>
</dbReference>
<keyword evidence="5" id="KW-0539">Nucleus</keyword>